<evidence type="ECO:0000313" key="2">
    <source>
        <dbReference type="Proteomes" id="UP000006251"/>
    </source>
</evidence>
<dbReference type="Proteomes" id="UP000006251">
    <property type="component" value="Unassembled WGS sequence"/>
</dbReference>
<evidence type="ECO:0000313" key="1">
    <source>
        <dbReference type="EMBL" id="GAC28967.1"/>
    </source>
</evidence>
<organism evidence="1 2">
    <name type="scientific">Brumicola pallidula DSM 14239 = ACAM 615</name>
    <dbReference type="NCBI Taxonomy" id="1121922"/>
    <lineage>
        <taxon>Bacteria</taxon>
        <taxon>Pseudomonadati</taxon>
        <taxon>Pseudomonadota</taxon>
        <taxon>Gammaproteobacteria</taxon>
        <taxon>Alteromonadales</taxon>
        <taxon>Alteromonadaceae</taxon>
        <taxon>Brumicola</taxon>
    </lineage>
</organism>
<proteinExistence type="predicted"/>
<accession>K6ZF41</accession>
<name>K6ZF41_9ALTE</name>
<dbReference type="AlphaFoldDB" id="K6ZF41"/>
<reference evidence="2" key="1">
    <citation type="journal article" date="2014" name="Environ. Microbiol.">
        <title>Comparative genomics of the marine bacterial genus Glaciecola reveals the high degree of genomic diversity and genomic characteristic for cold adaptation.</title>
        <authorList>
            <person name="Qin Q.L."/>
            <person name="Xie B.B."/>
            <person name="Yu Y."/>
            <person name="Shu Y.L."/>
            <person name="Rong J.C."/>
            <person name="Zhang Y.J."/>
            <person name="Zhao D.L."/>
            <person name="Chen X.L."/>
            <person name="Zhang X.Y."/>
            <person name="Chen B."/>
            <person name="Zhou B.C."/>
            <person name="Zhang Y.Z."/>
        </authorList>
    </citation>
    <scope>NUCLEOTIDE SEQUENCE [LARGE SCALE GENOMIC DNA]</scope>
    <source>
        <strain evidence="2">ACAM 615</strain>
    </source>
</reference>
<gene>
    <name evidence="1" type="ORF">GPAL_2106</name>
</gene>
<protein>
    <submittedName>
        <fullName evidence="1">Uncharacterized protein</fullName>
    </submittedName>
</protein>
<dbReference type="EMBL" id="BAEQ01000038">
    <property type="protein sequence ID" value="GAC28967.1"/>
    <property type="molecule type" value="Genomic_DNA"/>
</dbReference>
<sequence>MPSFQITGSVIQIPLDNFCFLIELVMDSKFFKYLSELP</sequence>
<keyword evidence="2" id="KW-1185">Reference proteome</keyword>
<comment type="caution">
    <text evidence="1">The sequence shown here is derived from an EMBL/GenBank/DDBJ whole genome shotgun (WGS) entry which is preliminary data.</text>
</comment>